<dbReference type="SUPFAM" id="SSF51735">
    <property type="entry name" value="NAD(P)-binding Rossmann-fold domains"/>
    <property type="match status" value="1"/>
</dbReference>
<dbReference type="AlphaFoldDB" id="A0A1X7R419"/>
<dbReference type="CDD" id="cd05227">
    <property type="entry name" value="AR_SDR_e"/>
    <property type="match status" value="1"/>
</dbReference>
<sequence length="342" mass="37883">MSVFISGATGFIAQHIVGQLLEQDYKVIASARNETKANELSKNFNNSNLTVVVTGDISKLDAFDSAFKQYGSEIKYVIHAASPVLFEVESTEKDILIPAVNGTKGILESIKKYAANTVERIVMTSSVAALSTYPESLDPKAVANEDSWNTYTWESAQISGGNAYFGSKKFAERYLWDFLEENKDNLKIKATTVMPVFVFGPQMFDSSVKPKLNLSCEVINSLIHTPIDGEISPMLGKFIHVKDVAKAHVLAMQRDDLIGKRLIVSEDNFNSQDILNYLNEDFPVLKGKIPVGNPDQSAEGKPSKDITYDNSRSRELLGFKFRSLKEAIDDTAAQVLKHEGRI</sequence>
<evidence type="ECO:0000313" key="4">
    <source>
        <dbReference type="EMBL" id="SMN20433.1"/>
    </source>
</evidence>
<protein>
    <submittedName>
        <fullName evidence="4">Similar to Saccharomyces cerevisiae YOL151W GRE2 3-methylbutanal reductase and NADPH-dependent methylglyoxal reductase (D-lactaldehyde dehydrogenase)</fullName>
    </submittedName>
</protein>
<dbReference type="InterPro" id="IPR050425">
    <property type="entry name" value="NAD(P)_dehydrat-like"/>
</dbReference>
<reference evidence="4 5" key="1">
    <citation type="submission" date="2017-04" db="EMBL/GenBank/DDBJ databases">
        <authorList>
            <person name="Afonso C.L."/>
            <person name="Miller P.J."/>
            <person name="Scott M.A."/>
            <person name="Spackman E."/>
            <person name="Goraichik I."/>
            <person name="Dimitrov K.M."/>
            <person name="Suarez D.L."/>
            <person name="Swayne D.E."/>
        </authorList>
    </citation>
    <scope>NUCLEOTIDE SEQUENCE [LARGE SCALE GENOMIC DNA]</scope>
</reference>
<dbReference type="EMBL" id="FXLY01000005">
    <property type="protein sequence ID" value="SMN20433.1"/>
    <property type="molecule type" value="Genomic_DNA"/>
</dbReference>
<evidence type="ECO:0000259" key="3">
    <source>
        <dbReference type="Pfam" id="PF01370"/>
    </source>
</evidence>
<dbReference type="Pfam" id="PF01370">
    <property type="entry name" value="Epimerase"/>
    <property type="match status" value="1"/>
</dbReference>
<dbReference type="OrthoDB" id="2735536at2759"/>
<evidence type="ECO:0000313" key="5">
    <source>
        <dbReference type="Proteomes" id="UP000196158"/>
    </source>
</evidence>
<keyword evidence="5" id="KW-1185">Reference proteome</keyword>
<evidence type="ECO:0000256" key="2">
    <source>
        <dbReference type="ARBA" id="ARBA00023445"/>
    </source>
</evidence>
<dbReference type="PANTHER" id="PTHR10366">
    <property type="entry name" value="NAD DEPENDENT EPIMERASE/DEHYDRATASE"/>
    <property type="match status" value="1"/>
</dbReference>
<gene>
    <name evidence="4" type="ORF">KASA_0N04092G</name>
</gene>
<organism evidence="4 5">
    <name type="scientific">Maudiozyma saulgeensis</name>
    <dbReference type="NCBI Taxonomy" id="1789683"/>
    <lineage>
        <taxon>Eukaryota</taxon>
        <taxon>Fungi</taxon>
        <taxon>Dikarya</taxon>
        <taxon>Ascomycota</taxon>
        <taxon>Saccharomycotina</taxon>
        <taxon>Saccharomycetes</taxon>
        <taxon>Saccharomycetales</taxon>
        <taxon>Saccharomycetaceae</taxon>
        <taxon>Maudiozyma</taxon>
    </lineage>
</organism>
<dbReference type="Gene3D" id="3.40.50.720">
    <property type="entry name" value="NAD(P)-binding Rossmann-like Domain"/>
    <property type="match status" value="1"/>
</dbReference>
<dbReference type="FunFam" id="3.40.50.720:FF:000191">
    <property type="entry name" value="Methylglyoxal reductase (NADPH-dependent)"/>
    <property type="match status" value="1"/>
</dbReference>
<dbReference type="STRING" id="1789683.A0A1X7R419"/>
<dbReference type="InterPro" id="IPR001509">
    <property type="entry name" value="Epimerase_deHydtase"/>
</dbReference>
<dbReference type="GO" id="GO:0016616">
    <property type="term" value="F:oxidoreductase activity, acting on the CH-OH group of donors, NAD or NADP as acceptor"/>
    <property type="evidence" value="ECO:0007669"/>
    <property type="project" value="TreeGrafter"/>
</dbReference>
<name>A0A1X7R419_9SACH</name>
<comment type="similarity">
    <text evidence="2">Belongs to the NAD(P)-dependent epimerase/dehydratase family. Dihydroflavonol-4-reductase subfamily.</text>
</comment>
<feature type="domain" description="NAD-dependent epimerase/dehydratase" evidence="3">
    <location>
        <begin position="3"/>
        <end position="256"/>
    </location>
</feature>
<evidence type="ECO:0000256" key="1">
    <source>
        <dbReference type="ARBA" id="ARBA00023002"/>
    </source>
</evidence>
<accession>A0A1X7R419</accession>
<dbReference type="Proteomes" id="UP000196158">
    <property type="component" value="Unassembled WGS sequence"/>
</dbReference>
<keyword evidence="1" id="KW-0560">Oxidoreductase</keyword>
<dbReference type="InterPro" id="IPR036291">
    <property type="entry name" value="NAD(P)-bd_dom_sf"/>
</dbReference>
<proteinExistence type="inferred from homology"/>
<dbReference type="PANTHER" id="PTHR10366:SF844">
    <property type="entry name" value="NADPH-DEPENDENT METHYLGLYOXAL REDUCTASE GRE2"/>
    <property type="match status" value="1"/>
</dbReference>